<dbReference type="Proteomes" id="UP000799118">
    <property type="component" value="Unassembled WGS sequence"/>
</dbReference>
<protein>
    <submittedName>
        <fullName evidence="2">Uncharacterized protein</fullName>
    </submittedName>
</protein>
<accession>A0A6A4HP88</accession>
<dbReference type="AlphaFoldDB" id="A0A6A4HP88"/>
<feature type="transmembrane region" description="Helical" evidence="1">
    <location>
        <begin position="7"/>
        <end position="28"/>
    </location>
</feature>
<keyword evidence="1" id="KW-1133">Transmembrane helix</keyword>
<name>A0A6A4HP88_9AGAR</name>
<organism evidence="2 3">
    <name type="scientific">Gymnopus androsaceus JB14</name>
    <dbReference type="NCBI Taxonomy" id="1447944"/>
    <lineage>
        <taxon>Eukaryota</taxon>
        <taxon>Fungi</taxon>
        <taxon>Dikarya</taxon>
        <taxon>Basidiomycota</taxon>
        <taxon>Agaricomycotina</taxon>
        <taxon>Agaricomycetes</taxon>
        <taxon>Agaricomycetidae</taxon>
        <taxon>Agaricales</taxon>
        <taxon>Marasmiineae</taxon>
        <taxon>Omphalotaceae</taxon>
        <taxon>Gymnopus</taxon>
    </lineage>
</organism>
<feature type="transmembrane region" description="Helical" evidence="1">
    <location>
        <begin position="90"/>
        <end position="111"/>
    </location>
</feature>
<keyword evidence="1" id="KW-0472">Membrane</keyword>
<keyword evidence="3" id="KW-1185">Reference proteome</keyword>
<reference evidence="2" key="1">
    <citation type="journal article" date="2019" name="Environ. Microbiol.">
        <title>Fungal ecological strategies reflected in gene transcription - a case study of two litter decomposers.</title>
        <authorList>
            <person name="Barbi F."/>
            <person name="Kohler A."/>
            <person name="Barry K."/>
            <person name="Baskaran P."/>
            <person name="Daum C."/>
            <person name="Fauchery L."/>
            <person name="Ihrmark K."/>
            <person name="Kuo A."/>
            <person name="LaButti K."/>
            <person name="Lipzen A."/>
            <person name="Morin E."/>
            <person name="Grigoriev I.V."/>
            <person name="Henrissat B."/>
            <person name="Lindahl B."/>
            <person name="Martin F."/>
        </authorList>
    </citation>
    <scope>NUCLEOTIDE SEQUENCE</scope>
    <source>
        <strain evidence="2">JB14</strain>
    </source>
</reference>
<gene>
    <name evidence="2" type="ORF">BT96DRAFT_920118</name>
</gene>
<dbReference type="OrthoDB" id="3158487at2759"/>
<sequence length="166" mass="18272">MTFAFRSIIDAFTNIMAGGFMMVSPAGYNPDFIDDFSLSTAFQGNLSYGMQELFGNITLAFVNEQMAFTNVNATVTPGTLQYTYTPWKLWLIYGPVFGLSLIVAAYGLYCLHANGIPAAFDMEDIIEMTAVSSGLQTAALRPRFSMTPVKVHVFDGHSTRFVLDES</sequence>
<evidence type="ECO:0000313" key="2">
    <source>
        <dbReference type="EMBL" id="KAE9399471.1"/>
    </source>
</evidence>
<dbReference type="EMBL" id="ML769469">
    <property type="protein sequence ID" value="KAE9399471.1"/>
    <property type="molecule type" value="Genomic_DNA"/>
</dbReference>
<proteinExistence type="predicted"/>
<keyword evidence="1" id="KW-0812">Transmembrane</keyword>
<evidence type="ECO:0000313" key="3">
    <source>
        <dbReference type="Proteomes" id="UP000799118"/>
    </source>
</evidence>
<evidence type="ECO:0000256" key="1">
    <source>
        <dbReference type="SAM" id="Phobius"/>
    </source>
</evidence>